<evidence type="ECO:0000256" key="4">
    <source>
        <dbReference type="ARBA" id="ARBA00022679"/>
    </source>
</evidence>
<dbReference type="SUPFAM" id="SSF55874">
    <property type="entry name" value="ATPase domain of HSP90 chaperone/DNA topoisomerase II/histidine kinase"/>
    <property type="match status" value="1"/>
</dbReference>
<organism evidence="9 10">
    <name type="scientific">Nonomuraea dietziae</name>
    <dbReference type="NCBI Taxonomy" id="65515"/>
    <lineage>
        <taxon>Bacteria</taxon>
        <taxon>Bacillati</taxon>
        <taxon>Actinomycetota</taxon>
        <taxon>Actinomycetes</taxon>
        <taxon>Streptosporangiales</taxon>
        <taxon>Streptosporangiaceae</taxon>
        <taxon>Nonomuraea</taxon>
    </lineage>
</organism>
<keyword evidence="7" id="KW-0812">Transmembrane</keyword>
<accession>A0A7W5VAS6</accession>
<evidence type="ECO:0000256" key="3">
    <source>
        <dbReference type="ARBA" id="ARBA00022553"/>
    </source>
</evidence>
<dbReference type="EMBL" id="JACIBV010000003">
    <property type="protein sequence ID" value="MBB3733816.1"/>
    <property type="molecule type" value="Genomic_DNA"/>
</dbReference>
<feature type="region of interest" description="Disordered" evidence="6">
    <location>
        <begin position="405"/>
        <end position="516"/>
    </location>
</feature>
<evidence type="ECO:0000259" key="8">
    <source>
        <dbReference type="Pfam" id="PF02518"/>
    </source>
</evidence>
<dbReference type="InterPro" id="IPR036890">
    <property type="entry name" value="HATPase_C_sf"/>
</dbReference>
<comment type="catalytic activity">
    <reaction evidence="1">
        <text>ATP + protein L-histidine = ADP + protein N-phospho-L-histidine.</text>
        <dbReference type="EC" id="2.7.13.3"/>
    </reaction>
</comment>
<feature type="compositionally biased region" description="Low complexity" evidence="6">
    <location>
        <begin position="409"/>
        <end position="441"/>
    </location>
</feature>
<dbReference type="GO" id="GO:0004673">
    <property type="term" value="F:protein histidine kinase activity"/>
    <property type="evidence" value="ECO:0007669"/>
    <property type="project" value="UniProtKB-EC"/>
</dbReference>
<evidence type="ECO:0000256" key="2">
    <source>
        <dbReference type="ARBA" id="ARBA00012438"/>
    </source>
</evidence>
<name>A0A7W5VAS6_9ACTN</name>
<dbReference type="Pfam" id="PF02518">
    <property type="entry name" value="HATPase_c"/>
    <property type="match status" value="1"/>
</dbReference>
<keyword evidence="7" id="KW-0472">Membrane</keyword>
<dbReference type="InterPro" id="IPR050428">
    <property type="entry name" value="TCS_sensor_his_kinase"/>
</dbReference>
<feature type="domain" description="Histidine kinase/HSP90-like ATPase" evidence="8">
    <location>
        <begin position="284"/>
        <end position="392"/>
    </location>
</feature>
<dbReference type="AlphaFoldDB" id="A0A7W5VAS6"/>
<keyword evidence="4" id="KW-0808">Transferase</keyword>
<evidence type="ECO:0000256" key="7">
    <source>
        <dbReference type="SAM" id="Phobius"/>
    </source>
</evidence>
<dbReference type="InterPro" id="IPR003594">
    <property type="entry name" value="HATPase_dom"/>
</dbReference>
<proteinExistence type="predicted"/>
<feature type="compositionally biased region" description="Pro residues" evidence="6">
    <location>
        <begin position="457"/>
        <end position="467"/>
    </location>
</feature>
<evidence type="ECO:0000256" key="1">
    <source>
        <dbReference type="ARBA" id="ARBA00000085"/>
    </source>
</evidence>
<keyword evidence="5" id="KW-0418">Kinase</keyword>
<evidence type="ECO:0000313" key="9">
    <source>
        <dbReference type="EMBL" id="MBB3733816.1"/>
    </source>
</evidence>
<feature type="transmembrane region" description="Helical" evidence="7">
    <location>
        <begin position="18"/>
        <end position="42"/>
    </location>
</feature>
<dbReference type="EC" id="2.7.13.3" evidence="2"/>
<sequence length="516" mass="54772">MIMIIDSHPDLPPVTSRWLGPIALLLAVLSLACAIMLTIAAARQGAGPLGVMLCVAVGVIDVMLLMVVGLQQRHLRQLATSRDKLRATFATHERAQLAEWGEREDLWSRHLVEVTAALQRFVSHLVEVRVPAAVSRANVPPAIHQPLVDEDVSTMLEGVVSAVSGVAVQHFDRQEALRGILVALARRVQPGSHRIQEAATHLAEARPGDELVQATMMRIDHAAAQQARAAQGLAVLCQDWPGQQWLQPLALVEVVRAASGRIVDFRRIKVIGDLTVAAAAPVVEPLIHLIAELLANATVCSPPTTDVEVTVRLVQRGAVITIDDGGIGLDEHRLAKATDIASGRRLPELEDLVDSLQTGLPVVGILARRHGFGVALSDSPFGGVRAVVLVPEKLVQVLDGEDALAIGRPSTTPPSAARSSSPQPAEAAPAAPAVTSGTTAARPQLPQRRSPRHITPQPSPDRSPAPPARASSPGSLFTPQEPGDFLGNYLEGAHDVSAVPRQPSPAAHDPAHQEEQ</sequence>
<dbReference type="GO" id="GO:0000160">
    <property type="term" value="P:phosphorelay signal transduction system"/>
    <property type="evidence" value="ECO:0007669"/>
    <property type="project" value="TreeGrafter"/>
</dbReference>
<gene>
    <name evidence="9" type="ORF">FHR33_009769</name>
</gene>
<keyword evidence="10" id="KW-1185">Reference proteome</keyword>
<keyword evidence="7" id="KW-1133">Transmembrane helix</keyword>
<evidence type="ECO:0000256" key="6">
    <source>
        <dbReference type="SAM" id="MobiDB-lite"/>
    </source>
</evidence>
<feature type="transmembrane region" description="Helical" evidence="7">
    <location>
        <begin position="49"/>
        <end position="70"/>
    </location>
</feature>
<dbReference type="PANTHER" id="PTHR45436:SF5">
    <property type="entry name" value="SENSOR HISTIDINE KINASE TRCS"/>
    <property type="match status" value="1"/>
</dbReference>
<reference evidence="9 10" key="1">
    <citation type="submission" date="2020-08" db="EMBL/GenBank/DDBJ databases">
        <title>Sequencing the genomes of 1000 actinobacteria strains.</title>
        <authorList>
            <person name="Klenk H.-P."/>
        </authorList>
    </citation>
    <scope>NUCLEOTIDE SEQUENCE [LARGE SCALE GENOMIC DNA]</scope>
    <source>
        <strain evidence="9 10">DSM 44320</strain>
    </source>
</reference>
<dbReference type="GO" id="GO:0005886">
    <property type="term" value="C:plasma membrane"/>
    <property type="evidence" value="ECO:0007669"/>
    <property type="project" value="TreeGrafter"/>
</dbReference>
<evidence type="ECO:0000313" key="10">
    <source>
        <dbReference type="Proteomes" id="UP000579945"/>
    </source>
</evidence>
<keyword evidence="3" id="KW-0597">Phosphoprotein</keyword>
<comment type="caution">
    <text evidence="9">The sequence shown here is derived from an EMBL/GenBank/DDBJ whole genome shotgun (WGS) entry which is preliminary data.</text>
</comment>
<dbReference type="Gene3D" id="3.30.565.10">
    <property type="entry name" value="Histidine kinase-like ATPase, C-terminal domain"/>
    <property type="match status" value="1"/>
</dbReference>
<protein>
    <recommendedName>
        <fullName evidence="2">histidine kinase</fullName>
        <ecNumber evidence="2">2.7.13.3</ecNumber>
    </recommendedName>
</protein>
<dbReference type="PANTHER" id="PTHR45436">
    <property type="entry name" value="SENSOR HISTIDINE KINASE YKOH"/>
    <property type="match status" value="1"/>
</dbReference>
<evidence type="ECO:0000256" key="5">
    <source>
        <dbReference type="ARBA" id="ARBA00022777"/>
    </source>
</evidence>
<dbReference type="Proteomes" id="UP000579945">
    <property type="component" value="Unassembled WGS sequence"/>
</dbReference>